<dbReference type="KEGG" id="cbei:LF65_05605"/>
<evidence type="ECO:0000313" key="3">
    <source>
        <dbReference type="EMBL" id="AJH02113.1"/>
    </source>
</evidence>
<gene>
    <name evidence="3" type="ORF">LF65_05605</name>
</gene>
<sequence>MNNIQRRSQLRELLRNQEIAKFYDEMQISLREGHIIGGVLNIPEVVRDRVKDLMAMYSGFYDEVQVVPVGIDGRVFVSVGEVIAKWNDVAVSLEELDSSIDLLEMEDIKVGGYLPVSNAVLKDSVIDTAMYIEELLAKAMGYAIDNGILNGVGDTSGDGPVIYEPIGILKNLPVSNVVTTEFTVPKILSSIGLIDNGNKEDIGEVVAVMKRQTYYKDILPITTNVLPYPNINGIRVKYSTAVGDNEIILGDLKEYILAERSGIRINMSEHQKFIEDQTIFRVVGRYDGKPHNDKTFVKLIKQV</sequence>
<protein>
    <recommendedName>
        <fullName evidence="2">Phage capsid-like C-terminal domain-containing protein</fullName>
    </recommendedName>
</protein>
<dbReference type="EMBL" id="CP010086">
    <property type="protein sequence ID" value="AJH02113.1"/>
    <property type="molecule type" value="Genomic_DNA"/>
</dbReference>
<organism evidence="3 4">
    <name type="scientific">Clostridium beijerinckii</name>
    <name type="common">Clostridium MP</name>
    <dbReference type="NCBI Taxonomy" id="1520"/>
    <lineage>
        <taxon>Bacteria</taxon>
        <taxon>Bacillati</taxon>
        <taxon>Bacillota</taxon>
        <taxon>Clostridia</taxon>
        <taxon>Eubacteriales</taxon>
        <taxon>Clostridiaceae</taxon>
        <taxon>Clostridium</taxon>
    </lineage>
</organism>
<dbReference type="SUPFAM" id="SSF56563">
    <property type="entry name" value="Major capsid protein gp5"/>
    <property type="match status" value="1"/>
</dbReference>
<dbReference type="Proteomes" id="UP000031866">
    <property type="component" value="Chromosome"/>
</dbReference>
<feature type="domain" description="Phage capsid-like C-terminal" evidence="2">
    <location>
        <begin position="42"/>
        <end position="299"/>
    </location>
</feature>
<evidence type="ECO:0000259" key="2">
    <source>
        <dbReference type="Pfam" id="PF05065"/>
    </source>
</evidence>
<dbReference type="InterPro" id="IPR054612">
    <property type="entry name" value="Phage_capsid-like_C"/>
</dbReference>
<proteinExistence type="predicted"/>
<dbReference type="OrthoDB" id="2043141at2"/>
<name>A0A0B5QVW6_CLOBE</name>
<dbReference type="RefSeq" id="WP_041900595.1">
    <property type="nucleotide sequence ID" value="NZ_CP010086.2"/>
</dbReference>
<comment type="subcellular location">
    <subcellularLocation>
        <location evidence="1">Virion</location>
    </subcellularLocation>
</comment>
<evidence type="ECO:0000313" key="4">
    <source>
        <dbReference type="Proteomes" id="UP000031866"/>
    </source>
</evidence>
<dbReference type="NCBIfam" id="TIGR01554">
    <property type="entry name" value="major_cap_HK97"/>
    <property type="match status" value="1"/>
</dbReference>
<accession>A0A0B5QVW6</accession>
<reference evidence="4" key="1">
    <citation type="submission" date="2014-12" db="EMBL/GenBank/DDBJ databases">
        <title>Genome sequence of Clostridium beijerinckii strain 59B.</title>
        <authorList>
            <person name="Little G.T."/>
            <person name="Minton N.P."/>
        </authorList>
    </citation>
    <scope>NUCLEOTIDE SEQUENCE [LARGE SCALE GENOMIC DNA]</scope>
    <source>
        <strain evidence="4">59B</strain>
    </source>
</reference>
<dbReference type="InterPro" id="IPR024455">
    <property type="entry name" value="Phage_capsid"/>
</dbReference>
<dbReference type="AlphaFoldDB" id="A0A0B5QVW6"/>
<evidence type="ECO:0000256" key="1">
    <source>
        <dbReference type="ARBA" id="ARBA00004328"/>
    </source>
</evidence>
<dbReference type="STRING" id="1520.LF65_05605"/>
<dbReference type="Pfam" id="PF05065">
    <property type="entry name" value="Phage_capsid"/>
    <property type="match status" value="1"/>
</dbReference>